<dbReference type="Proteomes" id="UP000295560">
    <property type="component" value="Unassembled WGS sequence"/>
</dbReference>
<accession>A0A4R1HKG9</accession>
<evidence type="ECO:0000313" key="1">
    <source>
        <dbReference type="EMBL" id="TCK22408.1"/>
    </source>
</evidence>
<reference evidence="1 2" key="1">
    <citation type="submission" date="2019-03" db="EMBL/GenBank/DDBJ databases">
        <title>Sequencing the genomes of 1000 actinobacteria strains.</title>
        <authorList>
            <person name="Klenk H.-P."/>
        </authorList>
    </citation>
    <scope>NUCLEOTIDE SEQUENCE [LARGE SCALE GENOMIC DNA]</scope>
    <source>
        <strain evidence="1 2">DSM 44969</strain>
    </source>
</reference>
<dbReference type="RefSeq" id="WP_165922580.1">
    <property type="nucleotide sequence ID" value="NZ_SMFZ01000002.1"/>
</dbReference>
<name>A0A4R1HKG9_PSEEN</name>
<sequence length="150" mass="16179">MREEDLRARVGHRFPGGTVRIEPYVDWLVRDMTSAPAPDGSGVTHPTVAFLAATEGLGVGLEEVFALFGSSSGEGPLLGEWAVDVKQPLRAGVVYDVMAEVEDVKRRSGTSGTFDLATVKIELTGPDWDVHAIVRPTYVFPRRSGTEGPL</sequence>
<dbReference type="AlphaFoldDB" id="A0A4R1HKG9"/>
<comment type="caution">
    <text evidence="1">The sequence shown here is derived from an EMBL/GenBank/DDBJ whole genome shotgun (WGS) entry which is preliminary data.</text>
</comment>
<organism evidence="1 2">
    <name type="scientific">Pseudonocardia endophytica</name>
    <dbReference type="NCBI Taxonomy" id="401976"/>
    <lineage>
        <taxon>Bacteria</taxon>
        <taxon>Bacillati</taxon>
        <taxon>Actinomycetota</taxon>
        <taxon>Actinomycetes</taxon>
        <taxon>Pseudonocardiales</taxon>
        <taxon>Pseudonocardiaceae</taxon>
        <taxon>Pseudonocardia</taxon>
    </lineage>
</organism>
<protein>
    <recommendedName>
        <fullName evidence="3">MaoC dehydratase-like protein</fullName>
    </recommendedName>
</protein>
<proteinExistence type="predicted"/>
<dbReference type="EMBL" id="SMFZ01000002">
    <property type="protein sequence ID" value="TCK22408.1"/>
    <property type="molecule type" value="Genomic_DNA"/>
</dbReference>
<gene>
    <name evidence="1" type="ORF">EV378_6410</name>
</gene>
<evidence type="ECO:0000313" key="2">
    <source>
        <dbReference type="Proteomes" id="UP000295560"/>
    </source>
</evidence>
<keyword evidence="2" id="KW-1185">Reference proteome</keyword>
<evidence type="ECO:0008006" key="3">
    <source>
        <dbReference type="Google" id="ProtNLM"/>
    </source>
</evidence>